<keyword evidence="4" id="KW-1185">Reference proteome</keyword>
<dbReference type="PANTHER" id="PTHR43841:SF3">
    <property type="entry name" value="(3R)-HYDROXYACYL-ACP DEHYDRATASE SUBUNIT HADB"/>
    <property type="match status" value="1"/>
</dbReference>
<dbReference type="SUPFAM" id="SSF54637">
    <property type="entry name" value="Thioesterase/thiol ester dehydrase-isomerase"/>
    <property type="match status" value="1"/>
</dbReference>
<dbReference type="InterPro" id="IPR029069">
    <property type="entry name" value="HotDog_dom_sf"/>
</dbReference>
<dbReference type="Proteomes" id="UP001224674">
    <property type="component" value="Chromosome"/>
</dbReference>
<dbReference type="Gene3D" id="3.10.129.10">
    <property type="entry name" value="Hotdog Thioesterase"/>
    <property type="match status" value="1"/>
</dbReference>
<dbReference type="PRINTS" id="PR01483">
    <property type="entry name" value="FASYNTHASE"/>
</dbReference>
<proteinExistence type="inferred from homology"/>
<dbReference type="InterPro" id="IPR002539">
    <property type="entry name" value="MaoC-like_dom"/>
</dbReference>
<dbReference type="AlphaFoldDB" id="A0AAJ6DC45"/>
<dbReference type="PANTHER" id="PTHR43841">
    <property type="entry name" value="3-HYDROXYACYL-THIOESTER DEHYDRATASE HTDX-RELATED"/>
    <property type="match status" value="1"/>
</dbReference>
<dbReference type="RefSeq" id="WP_110100651.1">
    <property type="nucleotide sequence ID" value="NZ_CP122561.1"/>
</dbReference>
<gene>
    <name evidence="3" type="ORF">QDX21_12500</name>
</gene>
<dbReference type="GO" id="GO:0004312">
    <property type="term" value="F:fatty acid synthase activity"/>
    <property type="evidence" value="ECO:0007669"/>
    <property type="project" value="InterPro"/>
</dbReference>
<organism evidence="3 4">
    <name type="scientific">Auritidibacter ignavus</name>
    <dbReference type="NCBI Taxonomy" id="678932"/>
    <lineage>
        <taxon>Bacteria</taxon>
        <taxon>Bacillati</taxon>
        <taxon>Actinomycetota</taxon>
        <taxon>Actinomycetes</taxon>
        <taxon>Micrococcales</taxon>
        <taxon>Micrococcaceae</taxon>
        <taxon>Auritidibacter</taxon>
    </lineage>
</organism>
<reference evidence="3 4" key="1">
    <citation type="submission" date="2023-03" db="EMBL/GenBank/DDBJ databases">
        <title>Complete genome sequences of several Auritidibacter ignavus strains isolated from ear infections.</title>
        <authorList>
            <person name="Baehr T."/>
            <person name="Baumhoegger A.M."/>
        </authorList>
    </citation>
    <scope>NUCLEOTIDE SEQUENCE [LARGE SCALE GENOMIC DNA]</scope>
    <source>
        <strain evidence="3 4">BABAE-6</strain>
    </source>
</reference>
<feature type="domain" description="MaoC-like" evidence="2">
    <location>
        <begin position="25"/>
        <end position="104"/>
    </location>
</feature>
<protein>
    <submittedName>
        <fullName evidence="3">MaoC/PaaZ C-terminal domain-containing protein</fullName>
    </submittedName>
</protein>
<dbReference type="GO" id="GO:0006633">
    <property type="term" value="P:fatty acid biosynthetic process"/>
    <property type="evidence" value="ECO:0007669"/>
    <property type="project" value="InterPro"/>
</dbReference>
<name>A0AAJ6DC45_9MICC</name>
<dbReference type="InterPro" id="IPR003965">
    <property type="entry name" value="Fatty_acid_synthase"/>
</dbReference>
<dbReference type="EMBL" id="CP122566">
    <property type="protein sequence ID" value="WGH93089.1"/>
    <property type="molecule type" value="Genomic_DNA"/>
</dbReference>
<comment type="similarity">
    <text evidence="1">Belongs to the enoyl-CoA hydratase/isomerase family.</text>
</comment>
<accession>A0AAJ6DC45</accession>
<sequence>MTTSPQAQPALPVVSELSPGDIISETTVELRRADLVRYAGISGDANPIHWSEETARASGLPGVIAHGMLSMGTAVDLVSHWCTDPGRILDYQSRFTSMVPVAETTPEADPTQPFTTGPAGARLAITAKVGAVTADTGVVRIDLVVTNPDDGDSKVLTKAQVLVQLDPVA</sequence>
<evidence type="ECO:0000256" key="1">
    <source>
        <dbReference type="ARBA" id="ARBA00005254"/>
    </source>
</evidence>
<evidence type="ECO:0000313" key="4">
    <source>
        <dbReference type="Proteomes" id="UP001224674"/>
    </source>
</evidence>
<dbReference type="GeneID" id="83696668"/>
<dbReference type="Pfam" id="PF01575">
    <property type="entry name" value="MaoC_dehydratas"/>
    <property type="match status" value="1"/>
</dbReference>
<evidence type="ECO:0000259" key="2">
    <source>
        <dbReference type="Pfam" id="PF01575"/>
    </source>
</evidence>
<dbReference type="GO" id="GO:0005835">
    <property type="term" value="C:fatty acid synthase complex"/>
    <property type="evidence" value="ECO:0007669"/>
    <property type="project" value="InterPro"/>
</dbReference>
<evidence type="ECO:0000313" key="3">
    <source>
        <dbReference type="EMBL" id="WGH93089.1"/>
    </source>
</evidence>